<keyword evidence="8" id="KW-0597">Phosphoprotein</keyword>
<dbReference type="SFLD" id="SFLDF00027">
    <property type="entry name" value="p-type_atpase"/>
    <property type="match status" value="1"/>
</dbReference>
<dbReference type="GO" id="GO:0005886">
    <property type="term" value="C:plasma membrane"/>
    <property type="evidence" value="ECO:0007669"/>
    <property type="project" value="UniProtKB-SubCell"/>
</dbReference>
<sequence>MTTHTEAATNPPSPHQRPHQYDQSTHPLQAPRDDHGLDRHSAHDAAHSAVAGHATVAEAKPMRSAPSTQADDPGTSLLDKKRHWDQDRDDKDDIELALELSQGGHGQTGRRLSFFDRVDALIDWPAHVLHKLLHRLSARKQSAAVKQYAGPSLAHLATIRNRTTLLAALDLPADHAGLSTEAAVTRAVQFGNNVMSLRKPPGLLVLTLNAAAHPFVLLLVVLATIGGATGDLKTLTVLLAVSVLAVAIRVVQEYRSSREATRLQAMTSTTATVRRRIDTAGETCDVPINVAEIVVGDVLVLAAGDMFPGDAIVLEARDLFVTQAALTGESVPVEKVPGPRDAASSALEDVVPASAVENNEDVALLDRTTVGFAGTSVVSGMGTALVVATGDHTYVAAMSAKLTEMPGLNAFERGVRRVSYILLCFTFVMAPLTIVINGLSTRDWGAAALFGLAVAVGLTPEMLPAIVNANLARGAMSMMRKKCIVKRLDAIQSMGGMQVLCTDKTGTLTEDRVAVFQCTDAAGAASQSALQYAYLNAKLQTGLRSLLDRAVVDEATTNTSHIDAMERALAEWTKVDEIPFDFARRLLTVVVDRRDHGERLMITKGAMEEVLAACEQIETGDGLESRSLTHADRHALLARSSRMNTDGLRVLGLATKATTKQAGQFSPADETGMTFRGFLAFLDPPKADARDAVQGLLAKGVAVKVLTGDNISVTLRVCEAVGIATEHVFTGAQLASMGPRQFAAACRRGTVFAKLSPFQKVDVVESLQKDAGMSVGFLGDGINDAMALKHADVGVSVDTGTVVAKESADVILLEKSLAVLLDAVVKGRRTAGNTLKYIKMTCAGNFSNTFSVLIAAAWLPYLPMSAVQLLTANIIYDISQISIPWDTMDPEYLEQPRQWIATDIARFMVCVGPLSSLTDVAIFSLNQYFFKYQGDEPTDVAQAQTTWYLWAVVMQMAVIPVLRTTKLPFIQSRPARPVAMTLAVMCVIGCSLPYIPAVASVLGMVPPPPSYWPWMALLIVAYMAMAQTIKHFYIRRFHAWI</sequence>
<dbReference type="EC" id="7.2.2.14" evidence="4"/>
<dbReference type="Gene3D" id="3.40.1110.10">
    <property type="entry name" value="Calcium-transporting ATPase, cytoplasmic domain N"/>
    <property type="match status" value="1"/>
</dbReference>
<dbReference type="Pfam" id="PF00690">
    <property type="entry name" value="Cation_ATPase_N"/>
    <property type="match status" value="1"/>
</dbReference>
<evidence type="ECO:0000256" key="18">
    <source>
        <dbReference type="SAM" id="MobiDB-lite"/>
    </source>
</evidence>
<evidence type="ECO:0000256" key="4">
    <source>
        <dbReference type="ARBA" id="ARBA00012786"/>
    </source>
</evidence>
<comment type="catalytic activity">
    <reaction evidence="17">
        <text>Mg(2+)(out) + ATP + H2O = Mg(2+)(in) + ADP + phosphate + H(+)</text>
        <dbReference type="Rhea" id="RHEA:10260"/>
        <dbReference type="ChEBI" id="CHEBI:15377"/>
        <dbReference type="ChEBI" id="CHEBI:15378"/>
        <dbReference type="ChEBI" id="CHEBI:18420"/>
        <dbReference type="ChEBI" id="CHEBI:30616"/>
        <dbReference type="ChEBI" id="CHEBI:43474"/>
        <dbReference type="ChEBI" id="CHEBI:456216"/>
        <dbReference type="EC" id="7.2.2.14"/>
    </reaction>
</comment>
<feature type="transmembrane region" description="Helical" evidence="19">
    <location>
        <begin position="945"/>
        <end position="962"/>
    </location>
</feature>
<evidence type="ECO:0000256" key="2">
    <source>
        <dbReference type="ARBA" id="ARBA00004429"/>
    </source>
</evidence>
<comment type="function">
    <text evidence="1">Mediates magnesium influx to the cytosol.</text>
</comment>
<dbReference type="Gene3D" id="3.40.50.1000">
    <property type="entry name" value="HAD superfamily/HAD-like"/>
    <property type="match status" value="1"/>
</dbReference>
<feature type="transmembrane region" description="Helical" evidence="19">
    <location>
        <begin position="420"/>
        <end position="440"/>
    </location>
</feature>
<keyword evidence="9 19" id="KW-0812">Transmembrane</keyword>
<dbReference type="AlphaFoldDB" id="A0A0L0SVU8"/>
<evidence type="ECO:0000256" key="19">
    <source>
        <dbReference type="SAM" id="Phobius"/>
    </source>
</evidence>
<dbReference type="InterPro" id="IPR008250">
    <property type="entry name" value="ATPase_P-typ_transduc_dom_A_sf"/>
</dbReference>
<comment type="similarity">
    <text evidence="3">Belongs to the cation transport ATPase (P-type) (TC 3.A.3) family. Type IIIB subfamily.</text>
</comment>
<dbReference type="SUPFAM" id="SSF56784">
    <property type="entry name" value="HAD-like"/>
    <property type="match status" value="1"/>
</dbReference>
<reference evidence="22" key="2">
    <citation type="submission" date="2009-11" db="EMBL/GenBank/DDBJ databases">
        <title>The Genome Sequence of Allomyces macrogynus strain ATCC 38327.</title>
        <authorList>
            <consortium name="The Broad Institute Genome Sequencing Platform"/>
            <person name="Russ C."/>
            <person name="Cuomo C."/>
            <person name="Shea T."/>
            <person name="Young S.K."/>
            <person name="Zeng Q."/>
            <person name="Koehrsen M."/>
            <person name="Haas B."/>
            <person name="Borodovsky M."/>
            <person name="Guigo R."/>
            <person name="Alvarado L."/>
            <person name="Berlin A."/>
            <person name="Borenstein D."/>
            <person name="Chen Z."/>
            <person name="Engels R."/>
            <person name="Freedman E."/>
            <person name="Gellesch M."/>
            <person name="Goldberg J."/>
            <person name="Griggs A."/>
            <person name="Gujja S."/>
            <person name="Heiman D."/>
            <person name="Hepburn T."/>
            <person name="Howarth C."/>
            <person name="Jen D."/>
            <person name="Larson L."/>
            <person name="Lewis B."/>
            <person name="Mehta T."/>
            <person name="Park D."/>
            <person name="Pearson M."/>
            <person name="Roberts A."/>
            <person name="Saif S."/>
            <person name="Shenoy N."/>
            <person name="Sisk P."/>
            <person name="Stolte C."/>
            <person name="Sykes S."/>
            <person name="Walk T."/>
            <person name="White J."/>
            <person name="Yandava C."/>
            <person name="Burger G."/>
            <person name="Gray M.W."/>
            <person name="Holland P.W.H."/>
            <person name="King N."/>
            <person name="Lang F.B.F."/>
            <person name="Roger A.J."/>
            <person name="Ruiz-Trillo I."/>
            <person name="Lander E."/>
            <person name="Nusbaum C."/>
        </authorList>
    </citation>
    <scope>NUCLEOTIDE SEQUENCE [LARGE SCALE GENOMIC DNA]</scope>
    <source>
        <strain evidence="22">ATCC 38327</strain>
    </source>
</reference>
<dbReference type="SUPFAM" id="SSF81653">
    <property type="entry name" value="Calcium ATPase, transduction domain A"/>
    <property type="match status" value="1"/>
</dbReference>
<dbReference type="Pfam" id="PF00122">
    <property type="entry name" value="E1-E2_ATPase"/>
    <property type="match status" value="1"/>
</dbReference>
<evidence type="ECO:0000256" key="10">
    <source>
        <dbReference type="ARBA" id="ARBA00022741"/>
    </source>
</evidence>
<evidence type="ECO:0000256" key="8">
    <source>
        <dbReference type="ARBA" id="ARBA00022553"/>
    </source>
</evidence>
<feature type="region of interest" description="Disordered" evidence="18">
    <location>
        <begin position="1"/>
        <end position="88"/>
    </location>
</feature>
<evidence type="ECO:0000256" key="11">
    <source>
        <dbReference type="ARBA" id="ARBA00022840"/>
    </source>
</evidence>
<protein>
    <recommendedName>
        <fullName evidence="5">Magnesium-transporting ATPase, P-type 1</fullName>
        <ecNumber evidence="4">7.2.2.14</ecNumber>
    </recommendedName>
    <alternativeName>
        <fullName evidence="16">Mg(2+) transport ATPase, P-type 1</fullName>
    </alternativeName>
</protein>
<keyword evidence="12" id="KW-0460">Magnesium</keyword>
<dbReference type="Proteomes" id="UP000054350">
    <property type="component" value="Unassembled WGS sequence"/>
</dbReference>
<dbReference type="Pfam" id="PF13246">
    <property type="entry name" value="Cation_ATPase"/>
    <property type="match status" value="1"/>
</dbReference>
<evidence type="ECO:0000256" key="7">
    <source>
        <dbReference type="ARBA" id="ARBA00022519"/>
    </source>
</evidence>
<keyword evidence="11" id="KW-0067">ATP-binding</keyword>
<keyword evidence="7" id="KW-0997">Cell inner membrane</keyword>
<dbReference type="InterPro" id="IPR018303">
    <property type="entry name" value="ATPase_P-typ_P_site"/>
</dbReference>
<evidence type="ECO:0000256" key="17">
    <source>
        <dbReference type="ARBA" id="ARBA00047295"/>
    </source>
</evidence>
<evidence type="ECO:0000256" key="16">
    <source>
        <dbReference type="ARBA" id="ARBA00029806"/>
    </source>
</evidence>
<feature type="compositionally biased region" description="Basic and acidic residues" evidence="18">
    <location>
        <begin position="31"/>
        <end position="46"/>
    </location>
</feature>
<dbReference type="Gene3D" id="1.20.1110.10">
    <property type="entry name" value="Calcium-transporting ATPase, transmembrane domain"/>
    <property type="match status" value="1"/>
</dbReference>
<evidence type="ECO:0000256" key="3">
    <source>
        <dbReference type="ARBA" id="ARBA00008746"/>
    </source>
</evidence>
<dbReference type="PANTHER" id="PTHR42861">
    <property type="entry name" value="CALCIUM-TRANSPORTING ATPASE"/>
    <property type="match status" value="1"/>
</dbReference>
<evidence type="ECO:0000313" key="21">
    <source>
        <dbReference type="EMBL" id="KNE66718.1"/>
    </source>
</evidence>
<dbReference type="GO" id="GO:0016887">
    <property type="term" value="F:ATP hydrolysis activity"/>
    <property type="evidence" value="ECO:0007669"/>
    <property type="project" value="InterPro"/>
</dbReference>
<feature type="transmembrane region" description="Helical" evidence="19">
    <location>
        <begin position="982"/>
        <end position="1005"/>
    </location>
</feature>
<accession>A0A0L0SVU8</accession>
<feature type="compositionally biased region" description="Polar residues" evidence="18">
    <location>
        <begin position="1"/>
        <end position="10"/>
    </location>
</feature>
<organism evidence="21 22">
    <name type="scientific">Allomyces macrogynus (strain ATCC 38327)</name>
    <name type="common">Allomyces javanicus var. macrogynus</name>
    <dbReference type="NCBI Taxonomy" id="578462"/>
    <lineage>
        <taxon>Eukaryota</taxon>
        <taxon>Fungi</taxon>
        <taxon>Fungi incertae sedis</taxon>
        <taxon>Blastocladiomycota</taxon>
        <taxon>Blastocladiomycetes</taxon>
        <taxon>Blastocladiales</taxon>
        <taxon>Blastocladiaceae</taxon>
        <taxon>Allomyces</taxon>
    </lineage>
</organism>
<evidence type="ECO:0000256" key="15">
    <source>
        <dbReference type="ARBA" id="ARBA00023136"/>
    </source>
</evidence>
<dbReference type="InterPro" id="IPR006415">
    <property type="entry name" value="P-type_ATPase_IIIB"/>
</dbReference>
<dbReference type="SFLD" id="SFLDG00002">
    <property type="entry name" value="C1.7:_P-type_atpase_like"/>
    <property type="match status" value="1"/>
</dbReference>
<proteinExistence type="inferred from homology"/>
<dbReference type="PROSITE" id="PS00154">
    <property type="entry name" value="ATPASE_E1_E2"/>
    <property type="match status" value="1"/>
</dbReference>
<gene>
    <name evidence="21" type="ORF">AMAG_11216</name>
</gene>
<keyword evidence="6" id="KW-1003">Cell membrane</keyword>
<dbReference type="SUPFAM" id="SSF81660">
    <property type="entry name" value="Metal cation-transporting ATPase, ATP-binding domain N"/>
    <property type="match status" value="1"/>
</dbReference>
<evidence type="ECO:0000256" key="9">
    <source>
        <dbReference type="ARBA" id="ARBA00022692"/>
    </source>
</evidence>
<feature type="transmembrane region" description="Helical" evidence="19">
    <location>
        <begin position="1011"/>
        <end position="1029"/>
    </location>
</feature>
<dbReference type="SFLD" id="SFLDS00003">
    <property type="entry name" value="Haloacid_Dehalogenase"/>
    <property type="match status" value="1"/>
</dbReference>
<dbReference type="InterPro" id="IPR023299">
    <property type="entry name" value="ATPase_P-typ_cyto_dom_N"/>
</dbReference>
<evidence type="ECO:0000256" key="5">
    <source>
        <dbReference type="ARBA" id="ARBA00013555"/>
    </source>
</evidence>
<dbReference type="InterPro" id="IPR023298">
    <property type="entry name" value="ATPase_P-typ_TM_dom_sf"/>
</dbReference>
<keyword evidence="15 19" id="KW-0472">Membrane</keyword>
<feature type="transmembrane region" description="Helical" evidence="19">
    <location>
        <begin position="446"/>
        <end position="472"/>
    </location>
</feature>
<evidence type="ECO:0000313" key="22">
    <source>
        <dbReference type="Proteomes" id="UP000054350"/>
    </source>
</evidence>
<dbReference type="NCBIfam" id="TIGR01494">
    <property type="entry name" value="ATPase_P-type"/>
    <property type="match status" value="2"/>
</dbReference>
<dbReference type="GO" id="GO:0005524">
    <property type="term" value="F:ATP binding"/>
    <property type="evidence" value="ECO:0007669"/>
    <property type="project" value="UniProtKB-KW"/>
</dbReference>
<dbReference type="InterPro" id="IPR036412">
    <property type="entry name" value="HAD-like_sf"/>
</dbReference>
<keyword evidence="22" id="KW-1185">Reference proteome</keyword>
<dbReference type="OrthoDB" id="158672at2759"/>
<name>A0A0L0SVU8_ALLM3</name>
<dbReference type="InterPro" id="IPR044492">
    <property type="entry name" value="P_typ_ATPase_HD_dom"/>
</dbReference>
<dbReference type="SMART" id="SM00831">
    <property type="entry name" value="Cation_ATPase_N"/>
    <property type="match status" value="1"/>
</dbReference>
<feature type="domain" description="Cation-transporting P-type ATPase N-terminal" evidence="20">
    <location>
        <begin position="158"/>
        <end position="231"/>
    </location>
</feature>
<dbReference type="PRINTS" id="PR01836">
    <property type="entry name" value="MGATPASE"/>
</dbReference>
<dbReference type="Gene3D" id="2.70.150.10">
    <property type="entry name" value="Calcium-transporting ATPase, cytoplasmic transduction domain A"/>
    <property type="match status" value="1"/>
</dbReference>
<dbReference type="Pfam" id="PF00689">
    <property type="entry name" value="Cation_ATPase_C"/>
    <property type="match status" value="1"/>
</dbReference>
<dbReference type="eggNOG" id="KOG0202">
    <property type="taxonomic scope" value="Eukaryota"/>
</dbReference>
<dbReference type="InterPro" id="IPR001757">
    <property type="entry name" value="P_typ_ATPase"/>
</dbReference>
<feature type="transmembrane region" description="Helical" evidence="19">
    <location>
        <begin position="203"/>
        <end position="226"/>
    </location>
</feature>
<feature type="compositionally biased region" description="Basic and acidic residues" evidence="18">
    <location>
        <begin position="78"/>
        <end position="88"/>
    </location>
</feature>
<dbReference type="InterPro" id="IPR023214">
    <property type="entry name" value="HAD_sf"/>
</dbReference>
<dbReference type="VEuPathDB" id="FungiDB:AMAG_11216"/>
<dbReference type="InterPro" id="IPR006068">
    <property type="entry name" value="ATPase_P-typ_cation-transptr_C"/>
</dbReference>
<evidence type="ECO:0000256" key="1">
    <source>
        <dbReference type="ARBA" id="ARBA00003954"/>
    </source>
</evidence>
<comment type="subcellular location">
    <subcellularLocation>
        <location evidence="2">Cell inner membrane</location>
        <topology evidence="2">Multi-pass membrane protein</topology>
    </subcellularLocation>
</comment>
<feature type="transmembrane region" description="Helical" evidence="19">
    <location>
        <begin position="232"/>
        <end position="251"/>
    </location>
</feature>
<feature type="compositionally biased region" description="Low complexity" evidence="18">
    <location>
        <begin position="47"/>
        <end position="57"/>
    </location>
</feature>
<evidence type="ECO:0000256" key="13">
    <source>
        <dbReference type="ARBA" id="ARBA00022967"/>
    </source>
</evidence>
<keyword evidence="13" id="KW-1278">Translocase</keyword>
<evidence type="ECO:0000259" key="20">
    <source>
        <dbReference type="SMART" id="SM00831"/>
    </source>
</evidence>
<evidence type="ECO:0000256" key="12">
    <source>
        <dbReference type="ARBA" id="ARBA00022842"/>
    </source>
</evidence>
<keyword evidence="10" id="KW-0547">Nucleotide-binding</keyword>
<dbReference type="InterPro" id="IPR059000">
    <property type="entry name" value="ATPase_P-type_domA"/>
</dbReference>
<dbReference type="InterPro" id="IPR004014">
    <property type="entry name" value="ATPase_P-typ_cation-transptr_N"/>
</dbReference>
<keyword evidence="14 19" id="KW-1133">Transmembrane helix</keyword>
<evidence type="ECO:0000256" key="6">
    <source>
        <dbReference type="ARBA" id="ARBA00022475"/>
    </source>
</evidence>
<reference evidence="21 22" key="1">
    <citation type="submission" date="2009-11" db="EMBL/GenBank/DDBJ databases">
        <title>Annotation of Allomyces macrogynus ATCC 38327.</title>
        <authorList>
            <consortium name="The Broad Institute Genome Sequencing Platform"/>
            <person name="Russ C."/>
            <person name="Cuomo C."/>
            <person name="Burger G."/>
            <person name="Gray M.W."/>
            <person name="Holland P.W.H."/>
            <person name="King N."/>
            <person name="Lang F.B.F."/>
            <person name="Roger A.J."/>
            <person name="Ruiz-Trillo I."/>
            <person name="Young S.K."/>
            <person name="Zeng Q."/>
            <person name="Gargeya S."/>
            <person name="Fitzgerald M."/>
            <person name="Haas B."/>
            <person name="Abouelleil A."/>
            <person name="Alvarado L."/>
            <person name="Arachchi H.M."/>
            <person name="Berlin A."/>
            <person name="Chapman S.B."/>
            <person name="Gearin G."/>
            <person name="Goldberg J."/>
            <person name="Griggs A."/>
            <person name="Gujja S."/>
            <person name="Hansen M."/>
            <person name="Heiman D."/>
            <person name="Howarth C."/>
            <person name="Larimer J."/>
            <person name="Lui A."/>
            <person name="MacDonald P.J.P."/>
            <person name="McCowen C."/>
            <person name="Montmayeur A."/>
            <person name="Murphy C."/>
            <person name="Neiman D."/>
            <person name="Pearson M."/>
            <person name="Priest M."/>
            <person name="Roberts A."/>
            <person name="Saif S."/>
            <person name="Shea T."/>
            <person name="Sisk P."/>
            <person name="Stolte C."/>
            <person name="Sykes S."/>
            <person name="Wortman J."/>
            <person name="Nusbaum C."/>
            <person name="Birren B."/>
        </authorList>
    </citation>
    <scope>NUCLEOTIDE SEQUENCE [LARGE SCALE GENOMIC DNA]</scope>
    <source>
        <strain evidence="21 22">ATCC 38327</strain>
    </source>
</reference>
<dbReference type="GO" id="GO:0015444">
    <property type="term" value="F:P-type magnesium transporter activity"/>
    <property type="evidence" value="ECO:0007669"/>
    <property type="project" value="UniProtKB-EC"/>
</dbReference>
<dbReference type="STRING" id="578462.A0A0L0SVU8"/>
<dbReference type="SUPFAM" id="SSF81665">
    <property type="entry name" value="Calcium ATPase, transmembrane domain M"/>
    <property type="match status" value="1"/>
</dbReference>
<dbReference type="EMBL" id="GG745351">
    <property type="protein sequence ID" value="KNE66718.1"/>
    <property type="molecule type" value="Genomic_DNA"/>
</dbReference>
<dbReference type="NCBIfam" id="TIGR01524">
    <property type="entry name" value="ATPase-IIIB_Mg"/>
    <property type="match status" value="1"/>
</dbReference>
<evidence type="ECO:0000256" key="14">
    <source>
        <dbReference type="ARBA" id="ARBA00022989"/>
    </source>
</evidence>